<accession>A0A7X2L1H5</accession>
<protein>
    <recommendedName>
        <fullName evidence="3">non-reducing end alpha-L-arabinofuranosidase</fullName>
        <ecNumber evidence="3">3.2.1.55</ecNumber>
    </recommendedName>
</protein>
<dbReference type="InterPro" id="IPR051563">
    <property type="entry name" value="Glycosyl_Hydrolase_51"/>
</dbReference>
<proteinExistence type="inferred from homology"/>
<dbReference type="EC" id="3.2.1.55" evidence="3"/>
<evidence type="ECO:0000313" key="8">
    <source>
        <dbReference type="Proteomes" id="UP000463051"/>
    </source>
</evidence>
<dbReference type="RefSeq" id="WP_154118809.1">
    <property type="nucleotide sequence ID" value="NZ_WJXB01000003.1"/>
</dbReference>
<comment type="catalytic activity">
    <reaction evidence="1">
        <text>Hydrolysis of terminal non-reducing alpha-L-arabinofuranoside residues in alpha-L-arabinosides.</text>
        <dbReference type="EC" id="3.2.1.55"/>
    </reaction>
</comment>
<dbReference type="Gene3D" id="2.60.120.260">
    <property type="entry name" value="Galactose-binding domain-like"/>
    <property type="match status" value="1"/>
</dbReference>
<comment type="caution">
    <text evidence="7">The sequence shown here is derived from an EMBL/GenBank/DDBJ whole genome shotgun (WGS) entry which is preliminary data.</text>
</comment>
<dbReference type="Gene3D" id="3.20.20.80">
    <property type="entry name" value="Glycosidases"/>
    <property type="match status" value="1"/>
</dbReference>
<comment type="similarity">
    <text evidence="2">Belongs to the glycosyl hydrolase 51 family.</text>
</comment>
<evidence type="ECO:0000313" key="7">
    <source>
        <dbReference type="EMBL" id="MRN53827.1"/>
    </source>
</evidence>
<dbReference type="Pfam" id="PF06964">
    <property type="entry name" value="Alpha-L-AF_C"/>
    <property type="match status" value="1"/>
</dbReference>
<keyword evidence="4" id="KW-0732">Signal</keyword>
<dbReference type="PANTHER" id="PTHR31776">
    <property type="entry name" value="ALPHA-L-ARABINOFURANOSIDASE 1"/>
    <property type="match status" value="1"/>
</dbReference>
<keyword evidence="8" id="KW-1185">Reference proteome</keyword>
<dbReference type="InterPro" id="IPR003305">
    <property type="entry name" value="CenC_carb-bd"/>
</dbReference>
<evidence type="ECO:0000256" key="5">
    <source>
        <dbReference type="ARBA" id="ARBA00022801"/>
    </source>
</evidence>
<dbReference type="SMART" id="SM00813">
    <property type="entry name" value="Alpha-L-AF_C"/>
    <property type="match status" value="1"/>
</dbReference>
<dbReference type="Gene3D" id="2.60.40.1180">
    <property type="entry name" value="Golgi alpha-mannosidase II"/>
    <property type="match status" value="1"/>
</dbReference>
<evidence type="ECO:0000256" key="4">
    <source>
        <dbReference type="ARBA" id="ARBA00022729"/>
    </source>
</evidence>
<keyword evidence="5" id="KW-0378">Hydrolase</keyword>
<dbReference type="GO" id="GO:0046556">
    <property type="term" value="F:alpha-L-arabinofuranosidase activity"/>
    <property type="evidence" value="ECO:0007669"/>
    <property type="project" value="UniProtKB-EC"/>
</dbReference>
<name>A0A7X2L1H5_9BACL</name>
<organism evidence="7 8">
    <name type="scientific">Paenibacillus monticola</name>
    <dbReference type="NCBI Taxonomy" id="2666075"/>
    <lineage>
        <taxon>Bacteria</taxon>
        <taxon>Bacillati</taxon>
        <taxon>Bacillota</taxon>
        <taxon>Bacilli</taxon>
        <taxon>Bacillales</taxon>
        <taxon>Paenibacillaceae</taxon>
        <taxon>Paenibacillus</taxon>
    </lineage>
</organism>
<dbReference type="GO" id="GO:0046373">
    <property type="term" value="P:L-arabinose metabolic process"/>
    <property type="evidence" value="ECO:0007669"/>
    <property type="project" value="InterPro"/>
</dbReference>
<dbReference type="InterPro" id="IPR008979">
    <property type="entry name" value="Galactose-bd-like_sf"/>
</dbReference>
<dbReference type="Proteomes" id="UP000463051">
    <property type="component" value="Unassembled WGS sequence"/>
</dbReference>
<dbReference type="InterPro" id="IPR013780">
    <property type="entry name" value="Glyco_hydro_b"/>
</dbReference>
<gene>
    <name evidence="7" type="ORF">GJB61_12585</name>
</gene>
<feature type="domain" description="Alpha-L-arabinofuranosidase C-terminal" evidence="6">
    <location>
        <begin position="440"/>
        <end position="786"/>
    </location>
</feature>
<evidence type="ECO:0000256" key="1">
    <source>
        <dbReference type="ARBA" id="ARBA00001462"/>
    </source>
</evidence>
<dbReference type="SUPFAM" id="SSF49785">
    <property type="entry name" value="Galactose-binding domain-like"/>
    <property type="match status" value="1"/>
</dbReference>
<evidence type="ECO:0000256" key="3">
    <source>
        <dbReference type="ARBA" id="ARBA00012670"/>
    </source>
</evidence>
<dbReference type="Pfam" id="PF02018">
    <property type="entry name" value="CBM_4_9"/>
    <property type="match status" value="1"/>
</dbReference>
<dbReference type="InterPro" id="IPR010720">
    <property type="entry name" value="Alpha-L-AF_C"/>
</dbReference>
<sequence>MSVKGKLTINTDKQGSAMGDLFGIFFEDLNHAADGGLYAELVQNRSFDFDPIDHPDYHALMAWEKVERGGGECNIRIECESPLNKKGNYAVIDIRTAGDGVGLMNQGFNTGIPVKEGNSYIFSVYARRDSSFDIPVNITLEGIDGSVYAETAIVVTSNEWTKYEACLSASATNYSGRLVLTTKGSGLFCLDMVSLFPSQTFLNRPNGLRKDIATLLADLKPKFMRFPGGCLIHDGSLNADDRDSMYRWKNTIGAVAERPARRNNWRYNQTLGLGYYEYFLFCEDIGAKPIPVLPAGYDPHHKRSVPLNELQPWIDDALDLIEFANGEASSPWGALRVQLGHPEPFNMEYIGIGNEEVGEPFFERYAYFHRAIKAKYPDIQIINSSGPFASGEEYERGWRSARENRSDFVDEHYYQSPEWMLAHHRRYDSFKAEDPKVFIGEYASWGNTYYNALAEAAYMTGFERNAHAVGLACYAPLLCNVDYVNWKPDLIWFNNHNVFGTANYYVQKLFMHHQGNYVLPVQAEGFGQQALSVNKPISGRLAVGTEGGIVEYSRIQLIDHVTGETKEFGDGKILLSDTAEDRENGQARTIEELASIESEHYTLSITAKQITWGRGIMVHFGKVDDRNELLLRIGGWQNGDLVINSIVNGTGSVLTHCLFDVIDEVCYHILLEITGRRIQAYVDGVLVADTEDLLPVLEPLYYSSSIEEATGDVILKIVNLQDTQVNTGIMLEGFDEKQKLMIEVSELSGHSLEAENSFEEPTRIAPKIATLHLQGNEFEYEVPKHSFTVMRAKQLK</sequence>
<dbReference type="SUPFAM" id="SSF51011">
    <property type="entry name" value="Glycosyl hydrolase domain"/>
    <property type="match status" value="1"/>
</dbReference>
<dbReference type="SUPFAM" id="SSF51445">
    <property type="entry name" value="(Trans)glycosidases"/>
    <property type="match status" value="1"/>
</dbReference>
<dbReference type="InterPro" id="IPR017853">
    <property type="entry name" value="GH"/>
</dbReference>
<evidence type="ECO:0000259" key="6">
    <source>
        <dbReference type="SMART" id="SM00813"/>
    </source>
</evidence>
<dbReference type="EMBL" id="WJXB01000003">
    <property type="protein sequence ID" value="MRN53827.1"/>
    <property type="molecule type" value="Genomic_DNA"/>
</dbReference>
<dbReference type="AlphaFoldDB" id="A0A7X2L1H5"/>
<reference evidence="7 8" key="1">
    <citation type="submission" date="2019-11" db="EMBL/GenBank/DDBJ databases">
        <title>Paenibacillus monticola sp. nov., a novel PGPR strain isolated from mountain sample in China.</title>
        <authorList>
            <person name="Zhao Q."/>
            <person name="Li H.-P."/>
            <person name="Zhang J.-L."/>
        </authorList>
    </citation>
    <scope>NUCLEOTIDE SEQUENCE [LARGE SCALE GENOMIC DNA]</scope>
    <source>
        <strain evidence="7 8">LC-T2</strain>
    </source>
</reference>
<evidence type="ECO:0000256" key="2">
    <source>
        <dbReference type="ARBA" id="ARBA00007186"/>
    </source>
</evidence>
<dbReference type="Pfam" id="PF22848">
    <property type="entry name" value="ASD1_dom"/>
    <property type="match status" value="1"/>
</dbReference>
<dbReference type="InterPro" id="IPR055235">
    <property type="entry name" value="ASD1_cat"/>
</dbReference>
<dbReference type="PANTHER" id="PTHR31776:SF26">
    <property type="entry name" value="SECRETED ARABINOSIDASE"/>
    <property type="match status" value="1"/>
</dbReference>